<comment type="similarity">
    <text evidence="2 5">Belongs to the flagella basal body rod proteins family.</text>
</comment>
<dbReference type="GO" id="GO:0009425">
    <property type="term" value="C:bacterial-type flagellum basal body"/>
    <property type="evidence" value="ECO:0007669"/>
    <property type="project" value="UniProtKB-SubCell"/>
</dbReference>
<dbReference type="InterPro" id="IPR020013">
    <property type="entry name" value="Flagellar_FlgE/F/G"/>
</dbReference>
<comment type="function">
    <text evidence="5">A flexible structure which links the flagellar filament to the drive apparatus in the basal body.</text>
</comment>
<keyword evidence="10" id="KW-0282">Flagellum</keyword>
<comment type="caution">
    <text evidence="10">The sequence shown here is derived from an EMBL/GenBank/DDBJ whole genome shotgun (WGS) entry which is preliminary data.</text>
</comment>
<evidence type="ECO:0000256" key="3">
    <source>
        <dbReference type="ARBA" id="ARBA00019015"/>
    </source>
</evidence>
<dbReference type="InterPro" id="IPR037925">
    <property type="entry name" value="FlgE/F/G-like"/>
</dbReference>
<dbReference type="GO" id="GO:0005198">
    <property type="term" value="F:structural molecule activity"/>
    <property type="evidence" value="ECO:0007669"/>
    <property type="project" value="InterPro"/>
</dbReference>
<protein>
    <recommendedName>
        <fullName evidence="3 5">Flagellar hook protein FlgE</fullName>
    </recommendedName>
</protein>
<evidence type="ECO:0000256" key="2">
    <source>
        <dbReference type="ARBA" id="ARBA00009677"/>
    </source>
</evidence>
<feature type="domain" description="Flagellar hook protein FlgE/F/G-like D1" evidence="9">
    <location>
        <begin position="83"/>
        <end position="143"/>
    </location>
</feature>
<keyword evidence="11" id="KW-1185">Reference proteome</keyword>
<keyword evidence="4 5" id="KW-0975">Bacterial flagellum</keyword>
<evidence type="ECO:0000313" key="11">
    <source>
        <dbReference type="Proteomes" id="UP000245812"/>
    </source>
</evidence>
<evidence type="ECO:0000313" key="10">
    <source>
        <dbReference type="EMBL" id="PWK83099.1"/>
    </source>
</evidence>
<dbReference type="InterPro" id="IPR011491">
    <property type="entry name" value="FlgE_D2"/>
</dbReference>
<dbReference type="Gene3D" id="2.60.98.20">
    <property type="entry name" value="Flagellar hook protein FlgE"/>
    <property type="match status" value="1"/>
</dbReference>
<evidence type="ECO:0000256" key="1">
    <source>
        <dbReference type="ARBA" id="ARBA00004117"/>
    </source>
</evidence>
<dbReference type="InterPro" id="IPR037058">
    <property type="entry name" value="Falgellar_hook_FlgE_sf"/>
</dbReference>
<dbReference type="InterPro" id="IPR010930">
    <property type="entry name" value="Flg_bb/hook_C_dom"/>
</dbReference>
<feature type="domain" description="Flagellar basal body rod protein N-terminal" evidence="6">
    <location>
        <begin position="3"/>
        <end position="33"/>
    </location>
</feature>
<gene>
    <name evidence="10" type="ORF">C7456_11447</name>
</gene>
<evidence type="ECO:0000259" key="6">
    <source>
        <dbReference type="Pfam" id="PF00460"/>
    </source>
</evidence>
<evidence type="ECO:0000259" key="9">
    <source>
        <dbReference type="Pfam" id="PF22692"/>
    </source>
</evidence>
<evidence type="ECO:0000259" key="7">
    <source>
        <dbReference type="Pfam" id="PF06429"/>
    </source>
</evidence>
<dbReference type="OrthoDB" id="8578401at2"/>
<dbReference type="GO" id="GO:0044780">
    <property type="term" value="P:bacterial-type flagellum assembly"/>
    <property type="evidence" value="ECO:0007669"/>
    <property type="project" value="InterPro"/>
</dbReference>
<dbReference type="PROSITE" id="PS00588">
    <property type="entry name" value="FLAGELLA_BB_ROD"/>
    <property type="match status" value="1"/>
</dbReference>
<sequence length="406" mass="41467">MALNQALSGINAAQSDLNVIANNIANANTTGFKGSRAEFADIYAVTGINLGATAVGSGTRLADVAQQFAQGDIETTGNSLDLALSGNGFFVVNTGNGYAYTRAGAFHQDNAGNVVTTEGYKLQVYPYSAASGGFDSSTLTSLNLVTPQSSAKATTGATIASNLPADATAPTNAFSTTDPASYNNSTTFTVYDSLGTAHQATAYYVKTGTNAWDVHLYVDGHDAGTQALTFTSAGALATPASGSLGFASVDYGNGADPQALTINFAKTTQYGADYAAGTISQDGYTAGALASIDIDSTGIVTANYSNGQSSKIGQLAIANFQNLQGLRQLGNASWMSSTESGTAVMGTAGSGQYGTIQSGALEESNTSDTTEQLVSMIKAQRDYQANAQVLSTDNTLASTLFNAVSR</sequence>
<dbReference type="GO" id="GO:0071978">
    <property type="term" value="P:bacterial-type flagellum-dependent swarming motility"/>
    <property type="evidence" value="ECO:0007669"/>
    <property type="project" value="TreeGrafter"/>
</dbReference>
<dbReference type="NCBIfam" id="NF004238">
    <property type="entry name" value="PRK05682.1-1"/>
    <property type="match status" value="1"/>
</dbReference>
<dbReference type="InterPro" id="IPR053967">
    <property type="entry name" value="LlgE_F_G-like_D1"/>
</dbReference>
<dbReference type="RefSeq" id="WP_109724578.1">
    <property type="nucleotide sequence ID" value="NZ_MSZV01000064.1"/>
</dbReference>
<dbReference type="Pfam" id="PF00460">
    <property type="entry name" value="Flg_bb_rod"/>
    <property type="match status" value="1"/>
</dbReference>
<dbReference type="Pfam" id="PF06429">
    <property type="entry name" value="Flg_bbr_C"/>
    <property type="match status" value="1"/>
</dbReference>
<dbReference type="InterPro" id="IPR001444">
    <property type="entry name" value="Flag_bb_rod_N"/>
</dbReference>
<reference evidence="10 11" key="1">
    <citation type="submission" date="2018-05" db="EMBL/GenBank/DDBJ databases">
        <title>Genomic Encyclopedia of Type Strains, Phase IV (KMG-IV): sequencing the most valuable type-strain genomes for metagenomic binning, comparative biology and taxonomic classification.</title>
        <authorList>
            <person name="Goeker M."/>
        </authorList>
    </citation>
    <scope>NUCLEOTIDE SEQUENCE [LARGE SCALE GENOMIC DNA]</scope>
    <source>
        <strain evidence="10 11">DSM 14263</strain>
    </source>
</reference>
<keyword evidence="10" id="KW-0969">Cilium</keyword>
<dbReference type="SUPFAM" id="SSF117143">
    <property type="entry name" value="Flagellar hook protein flgE"/>
    <property type="match status" value="1"/>
</dbReference>
<dbReference type="PANTHER" id="PTHR30435">
    <property type="entry name" value="FLAGELLAR PROTEIN"/>
    <property type="match status" value="1"/>
</dbReference>
<dbReference type="PANTHER" id="PTHR30435:SF1">
    <property type="entry name" value="FLAGELLAR HOOK PROTEIN FLGE"/>
    <property type="match status" value="1"/>
</dbReference>
<accession>A0A316HT57</accession>
<dbReference type="Proteomes" id="UP000245812">
    <property type="component" value="Unassembled WGS sequence"/>
</dbReference>
<dbReference type="Pfam" id="PF07559">
    <property type="entry name" value="FlgE_D2"/>
    <property type="match status" value="1"/>
</dbReference>
<feature type="domain" description="Flagellar basal-body/hook protein C-terminal" evidence="7">
    <location>
        <begin position="357"/>
        <end position="401"/>
    </location>
</feature>
<keyword evidence="10" id="KW-0966">Cell projection</keyword>
<dbReference type="AlphaFoldDB" id="A0A316HT57"/>
<dbReference type="EMBL" id="QGHC01000014">
    <property type="protein sequence ID" value="PWK83099.1"/>
    <property type="molecule type" value="Genomic_DNA"/>
</dbReference>
<dbReference type="PRINTS" id="PR01005">
    <property type="entry name" value="FLGHOOKAP1"/>
</dbReference>
<dbReference type="Pfam" id="PF22692">
    <property type="entry name" value="LlgE_F_G_D1"/>
    <property type="match status" value="1"/>
</dbReference>
<organism evidence="10 11">
    <name type="scientific">Fulvimonas soli</name>
    <dbReference type="NCBI Taxonomy" id="155197"/>
    <lineage>
        <taxon>Bacteria</taxon>
        <taxon>Pseudomonadati</taxon>
        <taxon>Pseudomonadota</taxon>
        <taxon>Gammaproteobacteria</taxon>
        <taxon>Lysobacterales</taxon>
        <taxon>Rhodanobacteraceae</taxon>
        <taxon>Fulvimonas</taxon>
    </lineage>
</organism>
<feature type="domain" description="Flagellar hook protein FlgE D2" evidence="8">
    <location>
        <begin position="162"/>
        <end position="284"/>
    </location>
</feature>
<evidence type="ECO:0000256" key="4">
    <source>
        <dbReference type="ARBA" id="ARBA00023143"/>
    </source>
</evidence>
<evidence type="ECO:0000259" key="8">
    <source>
        <dbReference type="Pfam" id="PF07559"/>
    </source>
</evidence>
<dbReference type="NCBIfam" id="TIGR03506">
    <property type="entry name" value="FlgEFG_subfam"/>
    <property type="match status" value="1"/>
</dbReference>
<dbReference type="InterPro" id="IPR002371">
    <property type="entry name" value="FlgK"/>
</dbReference>
<dbReference type="InterPro" id="IPR019776">
    <property type="entry name" value="Flagellar_basal_body_rod_CS"/>
</dbReference>
<name>A0A316HT57_9GAMM</name>
<evidence type="ECO:0000256" key="5">
    <source>
        <dbReference type="RuleBase" id="RU362116"/>
    </source>
</evidence>
<comment type="subcellular location">
    <subcellularLocation>
        <location evidence="1 5">Bacterial flagellum basal body</location>
    </subcellularLocation>
</comment>
<dbReference type="GO" id="GO:0009424">
    <property type="term" value="C:bacterial-type flagellum hook"/>
    <property type="evidence" value="ECO:0007669"/>
    <property type="project" value="InterPro"/>
</dbReference>
<proteinExistence type="inferred from homology"/>
<dbReference type="GO" id="GO:0005829">
    <property type="term" value="C:cytosol"/>
    <property type="evidence" value="ECO:0007669"/>
    <property type="project" value="TreeGrafter"/>
</dbReference>